<feature type="domain" description="MobA-like NTP transferase" evidence="1">
    <location>
        <begin position="11"/>
        <end position="174"/>
    </location>
</feature>
<organism evidence="2 3">
    <name type="scientific">Sinomonas terricola</name>
    <dbReference type="NCBI Taxonomy" id="3110330"/>
    <lineage>
        <taxon>Bacteria</taxon>
        <taxon>Bacillati</taxon>
        <taxon>Actinomycetota</taxon>
        <taxon>Actinomycetes</taxon>
        <taxon>Micrococcales</taxon>
        <taxon>Micrococcaceae</taxon>
        <taxon>Sinomonas</taxon>
    </lineage>
</organism>
<dbReference type="RefSeq" id="WP_323281098.1">
    <property type="nucleotide sequence ID" value="NZ_JAYGGQ010000023.1"/>
</dbReference>
<gene>
    <name evidence="2" type="ORF">SPF06_20900</name>
</gene>
<name>A0ABU5TBW7_9MICC</name>
<dbReference type="InterPro" id="IPR029044">
    <property type="entry name" value="Nucleotide-diphossugar_trans"/>
</dbReference>
<keyword evidence="3" id="KW-1185">Reference proteome</keyword>
<sequence>MRADLSAPVAGILLAAGAGVRFGGPKALAASPETGSWLRRGVDLLLAAGCEPVVVVLGASATEARALLPDDPRVMPVIAADWAEGIGASLRAALDVLGGQGAPLAALVTLVDLPKLNGEALARVALGAVGPESLRRAVYDGAPGHPVLIGRAHWAPLRSVLAGDVGAGPYLRAHGAEPIDCTGLGGNEDVDRQSGSNR</sequence>
<protein>
    <submittedName>
        <fullName evidence="2">Nucleotidyltransferase family protein</fullName>
    </submittedName>
</protein>
<dbReference type="Gene3D" id="3.90.550.10">
    <property type="entry name" value="Spore Coat Polysaccharide Biosynthesis Protein SpsA, Chain A"/>
    <property type="match status" value="1"/>
</dbReference>
<dbReference type="SUPFAM" id="SSF53448">
    <property type="entry name" value="Nucleotide-diphospho-sugar transferases"/>
    <property type="match status" value="1"/>
</dbReference>
<dbReference type="CDD" id="cd04182">
    <property type="entry name" value="GT_2_like_f"/>
    <property type="match status" value="1"/>
</dbReference>
<accession>A0ABU5TBW7</accession>
<reference evidence="2 3" key="1">
    <citation type="submission" date="2023-12" db="EMBL/GenBank/DDBJ databases">
        <title>Sinomonas terricola sp. nov, isolated from litchi orchard soil in Guangdong, PR China.</title>
        <authorList>
            <person name="Jiaxin W."/>
            <person name="Yang Z."/>
            <person name="Honghui Z."/>
        </authorList>
    </citation>
    <scope>NUCLEOTIDE SEQUENCE [LARGE SCALE GENOMIC DNA]</scope>
    <source>
        <strain evidence="2 3">JGH33</strain>
    </source>
</reference>
<dbReference type="EMBL" id="JAYGGQ010000023">
    <property type="protein sequence ID" value="MEA5457187.1"/>
    <property type="molecule type" value="Genomic_DNA"/>
</dbReference>
<proteinExistence type="predicted"/>
<comment type="caution">
    <text evidence="2">The sequence shown here is derived from an EMBL/GenBank/DDBJ whole genome shotgun (WGS) entry which is preliminary data.</text>
</comment>
<dbReference type="Proteomes" id="UP001304769">
    <property type="component" value="Unassembled WGS sequence"/>
</dbReference>
<evidence type="ECO:0000259" key="1">
    <source>
        <dbReference type="Pfam" id="PF12804"/>
    </source>
</evidence>
<dbReference type="InterPro" id="IPR025877">
    <property type="entry name" value="MobA-like_NTP_Trfase"/>
</dbReference>
<dbReference type="Pfam" id="PF12804">
    <property type="entry name" value="NTP_transf_3"/>
    <property type="match status" value="1"/>
</dbReference>
<dbReference type="PANTHER" id="PTHR43777">
    <property type="entry name" value="MOLYBDENUM COFACTOR CYTIDYLYLTRANSFERASE"/>
    <property type="match status" value="1"/>
</dbReference>
<evidence type="ECO:0000313" key="2">
    <source>
        <dbReference type="EMBL" id="MEA5457187.1"/>
    </source>
</evidence>
<evidence type="ECO:0000313" key="3">
    <source>
        <dbReference type="Proteomes" id="UP001304769"/>
    </source>
</evidence>
<dbReference type="PANTHER" id="PTHR43777:SF1">
    <property type="entry name" value="MOLYBDENUM COFACTOR CYTIDYLYLTRANSFERASE"/>
    <property type="match status" value="1"/>
</dbReference>